<accession>A0A2T7PSN0</accession>
<protein>
    <submittedName>
        <fullName evidence="5">Uncharacterized protein</fullName>
    </submittedName>
</protein>
<reference evidence="5 6" key="1">
    <citation type="submission" date="2018-04" db="EMBL/GenBank/DDBJ databases">
        <title>The genome of golden apple snail Pomacea canaliculata provides insight into stress tolerance and invasive adaptation.</title>
        <authorList>
            <person name="Liu C."/>
            <person name="Liu B."/>
            <person name="Ren Y."/>
            <person name="Zhang Y."/>
            <person name="Wang H."/>
            <person name="Li S."/>
            <person name="Jiang F."/>
            <person name="Yin L."/>
            <person name="Zhang G."/>
            <person name="Qian W."/>
            <person name="Fan W."/>
        </authorList>
    </citation>
    <scope>NUCLEOTIDE SEQUENCE [LARGE SCALE GENOMIC DNA]</scope>
    <source>
        <strain evidence="5">SZHN2017</strain>
        <tissue evidence="5">Muscle</tissue>
    </source>
</reference>
<dbReference type="PANTHER" id="PTHR36902:SF1">
    <property type="entry name" value="ENRICHED IN SURFACE-LABELED PROTEOME PROTEIN 9"/>
    <property type="match status" value="1"/>
</dbReference>
<dbReference type="Proteomes" id="UP000245119">
    <property type="component" value="Linkage Group LG2"/>
</dbReference>
<name>A0A2T7PSN0_POMCA</name>
<dbReference type="Pfam" id="PF25899">
    <property type="entry name" value="DUF7959"/>
    <property type="match status" value="1"/>
</dbReference>
<evidence type="ECO:0000313" key="5">
    <source>
        <dbReference type="EMBL" id="PVD36429.1"/>
    </source>
</evidence>
<evidence type="ECO:0000256" key="2">
    <source>
        <dbReference type="SAM" id="SignalP"/>
    </source>
</evidence>
<feature type="signal peptide" evidence="2">
    <location>
        <begin position="1"/>
        <end position="19"/>
    </location>
</feature>
<dbReference type="EMBL" id="PZQS01000002">
    <property type="protein sequence ID" value="PVD36429.1"/>
    <property type="molecule type" value="Genomic_DNA"/>
</dbReference>
<dbReference type="STRING" id="400727.A0A2T7PSN0"/>
<feature type="domain" description="LolA-like" evidence="3">
    <location>
        <begin position="237"/>
        <end position="449"/>
    </location>
</feature>
<feature type="domain" description="DUF7959" evidence="4">
    <location>
        <begin position="477"/>
        <end position="559"/>
    </location>
</feature>
<dbReference type="OrthoDB" id="5983572at2759"/>
<proteinExistence type="predicted"/>
<sequence length="643" mass="71549">MDLLMMLALTSFACPLVWSKLDTSVCNQTKSNNTGPPLPRLPDQLTVQVEVNDVKQNVTIDVREWHDGTGNRGAALQWVVGVPLKFIYSYATNEMFTITQVNGGTASNCRVGELNATNQPFLFGVQAGASGKSPHIYSTARALMFGGDQQEQYVGRSTARGIPTDVWQSCVYWPDLSATMLVEWHFSVPSGWDTALGRSQIPVRCHIKGNKVNQGQVIAFEHMYEITQFRDYLEGTPAGTVCAGRKQTKPLPELPTMFAYSAEELNVEESFIQYLKKAYNLNRKFAMLEFMNPFPAPAKVRQIDDFNSGVSYFIDMVRGNCSVSIINPDAFDAVRTTSGLVRMRSPEEFFFGGETDYSYEGIRNIRGLNSEVWVGTRWGWPPNNPTNATWEYYFAMPEWTEVAGITSAHHMPISIHVTLGRFQAHQVYNLYNFRDDDPDIWTYDITSCFDVRSLRQIQMTFTVRSPQLQAVLDNQLAFRRSLMVSVTSQIPLSPIRVNRITLEFRTTAVDVSLVLTDRVQLPYPVVDRPLQEVDLNTAVQRLQAAISGNTFVVPLNLTTGVMILKAGPYSSPTPPAPSTSHTPSTPPVPSTLARSPPTPGGAQRDAVCPSKTSGFTAGSPVCDAQKQHPCASRYTLYNCKLLL</sequence>
<gene>
    <name evidence="5" type="ORF">C0Q70_03413</name>
</gene>
<dbReference type="InterPro" id="IPR058265">
    <property type="entry name" value="DUF7959"/>
</dbReference>
<keyword evidence="2" id="KW-0732">Signal</keyword>
<evidence type="ECO:0000313" key="6">
    <source>
        <dbReference type="Proteomes" id="UP000245119"/>
    </source>
</evidence>
<comment type="caution">
    <text evidence="5">The sequence shown here is derived from an EMBL/GenBank/DDBJ whole genome shotgun (WGS) entry which is preliminary data.</text>
</comment>
<dbReference type="Pfam" id="PF25898">
    <property type="entry name" value="LolA_2nd_metazoa"/>
    <property type="match status" value="2"/>
</dbReference>
<feature type="domain" description="LolA-like" evidence="3">
    <location>
        <begin position="25"/>
        <end position="227"/>
    </location>
</feature>
<evidence type="ECO:0000259" key="3">
    <source>
        <dbReference type="Pfam" id="PF25898"/>
    </source>
</evidence>
<feature type="region of interest" description="Disordered" evidence="1">
    <location>
        <begin position="571"/>
        <end position="610"/>
    </location>
</feature>
<dbReference type="AlphaFoldDB" id="A0A2T7PSN0"/>
<keyword evidence="6" id="KW-1185">Reference proteome</keyword>
<dbReference type="InterPro" id="IPR058831">
    <property type="entry name" value="LolA-like_dom_2nd"/>
</dbReference>
<evidence type="ECO:0000259" key="4">
    <source>
        <dbReference type="Pfam" id="PF25899"/>
    </source>
</evidence>
<evidence type="ECO:0000256" key="1">
    <source>
        <dbReference type="SAM" id="MobiDB-lite"/>
    </source>
</evidence>
<organism evidence="5 6">
    <name type="scientific">Pomacea canaliculata</name>
    <name type="common">Golden apple snail</name>
    <dbReference type="NCBI Taxonomy" id="400727"/>
    <lineage>
        <taxon>Eukaryota</taxon>
        <taxon>Metazoa</taxon>
        <taxon>Spiralia</taxon>
        <taxon>Lophotrochozoa</taxon>
        <taxon>Mollusca</taxon>
        <taxon>Gastropoda</taxon>
        <taxon>Caenogastropoda</taxon>
        <taxon>Architaenioglossa</taxon>
        <taxon>Ampullarioidea</taxon>
        <taxon>Ampullariidae</taxon>
        <taxon>Pomacea</taxon>
    </lineage>
</organism>
<feature type="chain" id="PRO_5015744196" evidence="2">
    <location>
        <begin position="20"/>
        <end position="643"/>
    </location>
</feature>
<dbReference type="PANTHER" id="PTHR36902">
    <property type="entry name" value="ENRICHED IN SURFACE-LABELED PROTEOME PROTEIN 9"/>
    <property type="match status" value="1"/>
</dbReference>